<evidence type="ECO:0000256" key="3">
    <source>
        <dbReference type="ARBA" id="ARBA00022670"/>
    </source>
</evidence>
<keyword evidence="3" id="KW-0645">Protease</keyword>
<dbReference type="EMBL" id="JAGGMS010000001">
    <property type="protein sequence ID" value="MBP2182005.1"/>
    <property type="molecule type" value="Genomic_DNA"/>
</dbReference>
<dbReference type="SMART" id="SM00631">
    <property type="entry name" value="Zn_pept"/>
    <property type="match status" value="1"/>
</dbReference>
<evidence type="ECO:0000256" key="5">
    <source>
        <dbReference type="ARBA" id="ARBA00022833"/>
    </source>
</evidence>
<dbReference type="Gene3D" id="2.60.120.380">
    <property type="match status" value="1"/>
</dbReference>
<comment type="cofactor">
    <cofactor evidence="1">
        <name>Zn(2+)</name>
        <dbReference type="ChEBI" id="CHEBI:29105"/>
    </cofactor>
</comment>
<dbReference type="InterPro" id="IPR000834">
    <property type="entry name" value="Peptidase_M14"/>
</dbReference>
<feature type="domain" description="Peptidase M14" evidence="9">
    <location>
        <begin position="245"/>
        <end position="558"/>
    </location>
</feature>
<feature type="chain" id="PRO_5046621652" evidence="8">
    <location>
        <begin position="36"/>
        <end position="828"/>
    </location>
</feature>
<evidence type="ECO:0000259" key="9">
    <source>
        <dbReference type="PROSITE" id="PS52035"/>
    </source>
</evidence>
<evidence type="ECO:0000313" key="10">
    <source>
        <dbReference type="EMBL" id="MBP2182005.1"/>
    </source>
</evidence>
<evidence type="ECO:0000256" key="7">
    <source>
        <dbReference type="PROSITE-ProRule" id="PRU01379"/>
    </source>
</evidence>
<feature type="active site" description="Proton donor/acceptor" evidence="7">
    <location>
        <position position="527"/>
    </location>
</feature>
<protein>
    <submittedName>
        <fullName evidence="10">Murein tripeptide amidase MpaA</fullName>
    </submittedName>
</protein>
<evidence type="ECO:0000256" key="1">
    <source>
        <dbReference type="ARBA" id="ARBA00001947"/>
    </source>
</evidence>
<keyword evidence="5" id="KW-0862">Zinc</keyword>
<evidence type="ECO:0000256" key="8">
    <source>
        <dbReference type="SAM" id="SignalP"/>
    </source>
</evidence>
<keyword evidence="4" id="KW-0378">Hydrolase</keyword>
<dbReference type="Proteomes" id="UP000741013">
    <property type="component" value="Unassembled WGS sequence"/>
</dbReference>
<dbReference type="PANTHER" id="PTHR11705:SF143">
    <property type="entry name" value="SLL0236 PROTEIN"/>
    <property type="match status" value="1"/>
</dbReference>
<accession>A0ABS4PRE8</accession>
<evidence type="ECO:0000256" key="4">
    <source>
        <dbReference type="ARBA" id="ARBA00022801"/>
    </source>
</evidence>
<name>A0ABS4PRE8_9PSEU</name>
<dbReference type="RefSeq" id="WP_372444028.1">
    <property type="nucleotide sequence ID" value="NZ_JAGGMS010000001.1"/>
</dbReference>
<reference evidence="10 11" key="1">
    <citation type="submission" date="2021-03" db="EMBL/GenBank/DDBJ databases">
        <title>Sequencing the genomes of 1000 actinobacteria strains.</title>
        <authorList>
            <person name="Klenk H.-P."/>
        </authorList>
    </citation>
    <scope>NUCLEOTIDE SEQUENCE [LARGE SCALE GENOMIC DNA]</scope>
    <source>
        <strain evidence="10 11">DSM 45510</strain>
    </source>
</reference>
<dbReference type="PANTHER" id="PTHR11705">
    <property type="entry name" value="PROTEASE FAMILY M14 CARBOXYPEPTIDASE A,B"/>
    <property type="match status" value="1"/>
</dbReference>
<evidence type="ECO:0000313" key="11">
    <source>
        <dbReference type="Proteomes" id="UP000741013"/>
    </source>
</evidence>
<keyword evidence="6" id="KW-0482">Metalloprotease</keyword>
<proteinExistence type="inferred from homology"/>
<comment type="caution">
    <text evidence="10">The sequence shown here is derived from an EMBL/GenBank/DDBJ whole genome shotgun (WGS) entry which is preliminary data.</text>
</comment>
<feature type="signal peptide" evidence="8">
    <location>
        <begin position="1"/>
        <end position="35"/>
    </location>
</feature>
<dbReference type="SUPFAM" id="SSF53187">
    <property type="entry name" value="Zn-dependent exopeptidases"/>
    <property type="match status" value="1"/>
</dbReference>
<dbReference type="Pfam" id="PF00246">
    <property type="entry name" value="Peptidase_M14"/>
    <property type="match status" value="1"/>
</dbReference>
<keyword evidence="8" id="KW-0732">Signal</keyword>
<evidence type="ECO:0000256" key="2">
    <source>
        <dbReference type="ARBA" id="ARBA00005988"/>
    </source>
</evidence>
<keyword evidence="11" id="KW-1185">Reference proteome</keyword>
<sequence>MGNSPERLRLRRAVTAGALAVALAGGLASATTATAADNVVRADNSVARSCFAAPLPKNAPGADRREVTASVNGLVQARLSPSRGSEGDWDLAVFDKATGKVVAASAGLRTRELAESFVKQGQQLVVQACRYSGPARNAVLGVDFLALTPQGSAPEKAELVRVHTPAKADKDRLLDLGLDVTEKADATGVEVVLAGAEDRGKLAASGLQSTVVIPDLSAKSVQNAKTDAEFAAKAPPSVLPSGRTAYRHLYDYEFEVKELARANPNLVRAFTLPEATIEGREVVAAEVATNVSNPADGKPVNFTMGVHHAREWPAGEHAMEWLHDLVKGYRTNNAELKNLVGRTRNIVVPIVNPDGFSISREAEPRGDFTLFDYEMKRKNCNAADSPPQYATGVCKANPAGRLRGTDPNRNYAGFWGGPGAATAWSDDTFRGSGPFSEPETRNIRSIVSSRQVTNLITLHTYSNLVLRVPGVADVRPPLDEPAYAALGAKMASRNGYTNQPSWALYDTTGSTEDWSYWATGGWGFTFEIGPNEFHPPFADGVIAEYAGLAPAAGAGKGGNRQAFTDMLANAADPAAHSTLIGSAPKGYELKLHKTFQTPTSAVQNPDGSTGAPIYVTDKLDSKLTTTGGRFAWSVNPSTRPYVAGRYGRDPQGPAQAGIPLANPAGVPAENTDYPSDDVNVESVPFHVDGLPAVDNGKLTVAVDWASTATDWDVYVFDSTGKLVTQSANGSTRQERAVMFDPPAGDYVAVFVNYDQVDPATPDDWTARVEFASPLPTTYGPKEAYTLTCTSPRGKIVGLTDVFADRGQTVDVGEVCTRSARATKERNGG</sequence>
<organism evidence="10 11">
    <name type="scientific">Amycolatopsis magusensis</name>
    <dbReference type="NCBI Taxonomy" id="882444"/>
    <lineage>
        <taxon>Bacteria</taxon>
        <taxon>Bacillati</taxon>
        <taxon>Actinomycetota</taxon>
        <taxon>Actinomycetes</taxon>
        <taxon>Pseudonocardiales</taxon>
        <taxon>Pseudonocardiaceae</taxon>
        <taxon>Amycolatopsis</taxon>
    </lineage>
</organism>
<gene>
    <name evidence="10" type="ORF">JOM49_003531</name>
</gene>
<dbReference type="Gene3D" id="3.40.630.10">
    <property type="entry name" value="Zn peptidases"/>
    <property type="match status" value="1"/>
</dbReference>
<evidence type="ECO:0000256" key="6">
    <source>
        <dbReference type="ARBA" id="ARBA00023049"/>
    </source>
</evidence>
<dbReference type="PROSITE" id="PS52035">
    <property type="entry name" value="PEPTIDASE_M14"/>
    <property type="match status" value="1"/>
</dbReference>
<comment type="similarity">
    <text evidence="2 7">Belongs to the peptidase M14 family.</text>
</comment>